<organism evidence="7 8">
    <name type="scientific">Oedothorax gibbosus</name>
    <dbReference type="NCBI Taxonomy" id="931172"/>
    <lineage>
        <taxon>Eukaryota</taxon>
        <taxon>Metazoa</taxon>
        <taxon>Ecdysozoa</taxon>
        <taxon>Arthropoda</taxon>
        <taxon>Chelicerata</taxon>
        <taxon>Arachnida</taxon>
        <taxon>Araneae</taxon>
        <taxon>Araneomorphae</taxon>
        <taxon>Entelegynae</taxon>
        <taxon>Araneoidea</taxon>
        <taxon>Linyphiidae</taxon>
        <taxon>Erigoninae</taxon>
        <taxon>Oedothorax</taxon>
    </lineage>
</organism>
<accession>A0AAV6U840</accession>
<dbReference type="InterPro" id="IPR007187">
    <property type="entry name" value="Nucleoporin_Nup133/Nup155_C"/>
</dbReference>
<dbReference type="FunFam" id="1.25.40.440:FF:000001">
    <property type="entry name" value="Nuclear pore complex subunit"/>
    <property type="match status" value="1"/>
</dbReference>
<evidence type="ECO:0000313" key="8">
    <source>
        <dbReference type="Proteomes" id="UP000827092"/>
    </source>
</evidence>
<dbReference type="GO" id="GO:0017056">
    <property type="term" value="F:structural constituent of nuclear pore"/>
    <property type="evidence" value="ECO:0007669"/>
    <property type="project" value="InterPro"/>
</dbReference>
<evidence type="ECO:0000256" key="4">
    <source>
        <dbReference type="ARBA" id="ARBA00023242"/>
    </source>
</evidence>
<dbReference type="GO" id="GO:0006606">
    <property type="term" value="P:protein import into nucleus"/>
    <property type="evidence" value="ECO:0007669"/>
    <property type="project" value="TreeGrafter"/>
</dbReference>
<evidence type="ECO:0008006" key="9">
    <source>
        <dbReference type="Google" id="ProtNLM"/>
    </source>
</evidence>
<dbReference type="Pfam" id="PF08801">
    <property type="entry name" value="Nucleoporin_N"/>
    <property type="match status" value="1"/>
</dbReference>
<reference evidence="7 8" key="1">
    <citation type="journal article" date="2022" name="Nat. Ecol. Evol.">
        <title>A masculinizing supergene underlies an exaggerated male reproductive morph in a spider.</title>
        <authorList>
            <person name="Hendrickx F."/>
            <person name="De Corte Z."/>
            <person name="Sonet G."/>
            <person name="Van Belleghem S.M."/>
            <person name="Kostlbacher S."/>
            <person name="Vangestel C."/>
        </authorList>
    </citation>
    <scope>NUCLEOTIDE SEQUENCE [LARGE SCALE GENOMIC DNA]</scope>
    <source>
        <strain evidence="7">W744_W776</strain>
    </source>
</reference>
<dbReference type="InterPro" id="IPR042538">
    <property type="entry name" value="Nucleoporin_Nup155_C_3"/>
</dbReference>
<dbReference type="GO" id="GO:0036228">
    <property type="term" value="P:protein localization to nuclear inner membrane"/>
    <property type="evidence" value="ECO:0007669"/>
    <property type="project" value="TreeGrafter"/>
</dbReference>
<keyword evidence="3" id="KW-0813">Transport</keyword>
<dbReference type="Gene3D" id="1.20.120.1880">
    <property type="entry name" value="Nucleoporin, helical C-terminal domain"/>
    <property type="match status" value="1"/>
</dbReference>
<evidence type="ECO:0000259" key="6">
    <source>
        <dbReference type="Pfam" id="PF08801"/>
    </source>
</evidence>
<sequence length="1408" mass="158683">MAVLASLVNTSHSANGVPKDVLETAAKVVETQMQLDNSYPELTECIKMGGATFPTVSGLKDQDYPGVSELGISLQSLAQLDLVKRVPLPTELVEQFGFMQSNCQMGLFPEIGRAWLTIDSNIFLWSFHDGSDLAYYDGLNETILCVGLVKPKPDIFQDFIHYLLCLTTPAEIVILGVNFSSQDGGSTPFEEMHMLPEPLFSFPSDNIHMCTFQGTNDGRIFLGGKDGCIYEFSYQAQDSWFSRKCRKINHSSSSLSFLVPSFLNLAFSVDDAVLQIAIDDTRHILYARLEKGSIQVFDLGRDGKQMSKVHVLHQYAIVNQASDIARTIDRKNFLPVVHISPIDAKESKSVHLVAITQSGVRLYFTTNGGFGDNRPYTLSLLHVRLPPGFAANAAVARPLNVHMAYYKKGLTLLSSSQTEDNDVVFSTSNDSFAFYPQLIETNTTVMLDGNAWSIAEVPSKLPVPILKKNTEITCDPPILVTQHREPSRQFVFLSTQGSFILRKPRPVDQLYKLLLEHKGPDSEAVKAFFMIHKESQACAMCLILACSQTLQEKQIAEWANRAFFMYGDEPRNGPQQIGDAPMSNIESQLSLGRPSISSLNPVWASTPQNQQRMSGMFPQPQFSNMYSPVRPVSSPVQQLSAPTGSALSQQLPNTPATSTLSVSPEIMFSGKHNGLYLYFSRIVRPIWNLKLVTEIYETIEESKVTYLLSNVSQEDLAFYLQHLLSLKQFLQKNNQSFLNPAVASLTQNVGVSRMFAQNGHSPPSETSSLNYLRRTQNEAVLQERISLAYFLQLVNYTYEMLALWKVLCDHQFERVMNFLPQAQQDVMKIISFKDFIIDGKELSVCLTNALINFYLEDNASTSSISSRLRELCPTIYRVEDATVSRAHEIVLNAKNILNKMDKEHELHEALKLCKSIAPNVDLDLMCGLFRSAGFYHGVIELCLCCAQRRDPQGLALHYYKNGEHQDDHHGLQAFTNRMKCYKHIIESINDLEFQSNSHPQSPSIPKVPGPPPSIDPNIFTPEEAKVHYLQILETSLKTDDELFHVALYDSLIERNKSDKLLSISSHFLEEYLKRCSSIRPDNLYVLDLLWKYYEKNQNFSAAARVLAKLADKNGVDIKLGQRMEYLSRAIMCIKGSEMRMSSSGEGEFLHELEEKMEVARIQFHILSSLQHKKDICKVSPLQSNSIDDAINTLNSNFQTIQQLYEEFAVPFDLPESQLAILKCGGLKDPALIECLWQSIIDKATVQSIANGTDRRVNIIQQKIYDIGQPYVGCDDYFPLVYIIKLLESKSCTLNFSSPGWVFDILLKLGISIVDLLKIYHKLYKAKDSCWTSSGRPLHLLSVLVAIIDHFAESPSIVPVNERRTFTQFCLDVISDYLVDLQAMDFSVPNVNNLMREFKTIQRKLERLP</sequence>
<name>A0AAV6U840_9ARAC</name>
<comment type="caution">
    <text evidence="7">The sequence shown here is derived from an EMBL/GenBank/DDBJ whole genome shotgun (WGS) entry which is preliminary data.</text>
</comment>
<dbReference type="Gene3D" id="1.25.40.440">
    <property type="entry name" value="Nucleoporin, helical domain, central subdomain"/>
    <property type="match status" value="1"/>
</dbReference>
<dbReference type="Pfam" id="PF03177">
    <property type="entry name" value="Nucleoporin_C"/>
    <property type="match status" value="1"/>
</dbReference>
<dbReference type="InterPro" id="IPR004870">
    <property type="entry name" value="Nucleoporin_Nup155"/>
</dbReference>
<dbReference type="InterPro" id="IPR042533">
    <property type="entry name" value="Nucleoporin_Nup155_C_1"/>
</dbReference>
<dbReference type="GO" id="GO:0000972">
    <property type="term" value="P:transcription-dependent tethering of RNA polymerase II gene DNA at nuclear periphery"/>
    <property type="evidence" value="ECO:0007669"/>
    <property type="project" value="TreeGrafter"/>
</dbReference>
<dbReference type="InterPro" id="IPR036322">
    <property type="entry name" value="WD40_repeat_dom_sf"/>
</dbReference>
<dbReference type="EMBL" id="JAFNEN010000591">
    <property type="protein sequence ID" value="KAG8179998.1"/>
    <property type="molecule type" value="Genomic_DNA"/>
</dbReference>
<dbReference type="InterPro" id="IPR042537">
    <property type="entry name" value="Nucleoporin_Nup155_C_2"/>
</dbReference>
<dbReference type="Gene3D" id="1.20.58.1780">
    <property type="match status" value="1"/>
</dbReference>
<dbReference type="GO" id="GO:0044611">
    <property type="term" value="C:nuclear pore inner ring"/>
    <property type="evidence" value="ECO:0007669"/>
    <property type="project" value="TreeGrafter"/>
</dbReference>
<protein>
    <recommendedName>
        <fullName evidence="9">Nuclear pore complex protein Nup155</fullName>
    </recommendedName>
</protein>
<evidence type="ECO:0000256" key="2">
    <source>
        <dbReference type="ARBA" id="ARBA00007373"/>
    </source>
</evidence>
<comment type="subcellular location">
    <subcellularLocation>
        <location evidence="1">Nucleus</location>
    </subcellularLocation>
</comment>
<gene>
    <name evidence="7" type="ORF">JTE90_020953</name>
</gene>
<evidence type="ECO:0000256" key="3">
    <source>
        <dbReference type="ARBA" id="ARBA00022448"/>
    </source>
</evidence>
<dbReference type="InterPro" id="IPR014908">
    <property type="entry name" value="Nucleoporin_Nup133/Nup155_N"/>
</dbReference>
<keyword evidence="8" id="KW-1185">Reference proteome</keyword>
<comment type="similarity">
    <text evidence="2">Belongs to the non-repetitive/WGA-negative nucleoporin family.</text>
</comment>
<keyword evidence="4" id="KW-0539">Nucleus</keyword>
<dbReference type="SUPFAM" id="SSF50978">
    <property type="entry name" value="WD40 repeat-like"/>
    <property type="match status" value="1"/>
</dbReference>
<feature type="domain" description="Nucleoporin Nup133/Nup155-like C-terminal" evidence="5">
    <location>
        <begin position="669"/>
        <end position="1384"/>
    </location>
</feature>
<dbReference type="PANTHER" id="PTHR10350">
    <property type="entry name" value="NUCLEAR PORE COMPLEX PROTEIN NUP155"/>
    <property type="match status" value="1"/>
</dbReference>
<evidence type="ECO:0000313" key="7">
    <source>
        <dbReference type="EMBL" id="KAG8179998.1"/>
    </source>
</evidence>
<dbReference type="PANTHER" id="PTHR10350:SF6">
    <property type="entry name" value="NUCLEAR PORE COMPLEX PROTEIN NUP155"/>
    <property type="match status" value="1"/>
</dbReference>
<dbReference type="Gene3D" id="1.25.40.450">
    <property type="entry name" value="Nucleoporin, helical domain, N-terminal subdomain"/>
    <property type="match status" value="1"/>
</dbReference>
<proteinExistence type="inferred from homology"/>
<dbReference type="GO" id="GO:0006405">
    <property type="term" value="P:RNA export from nucleus"/>
    <property type="evidence" value="ECO:0007669"/>
    <property type="project" value="TreeGrafter"/>
</dbReference>
<evidence type="ECO:0000259" key="5">
    <source>
        <dbReference type="Pfam" id="PF03177"/>
    </source>
</evidence>
<evidence type="ECO:0000256" key="1">
    <source>
        <dbReference type="ARBA" id="ARBA00004123"/>
    </source>
</evidence>
<dbReference type="Proteomes" id="UP000827092">
    <property type="component" value="Unassembled WGS sequence"/>
</dbReference>
<feature type="domain" description="Nucleoporin Nup133/Nup155-like N-terminal" evidence="6">
    <location>
        <begin position="83"/>
        <end position="499"/>
    </location>
</feature>